<proteinExistence type="predicted"/>
<gene>
    <name evidence="1" type="ORF">E5990_06345</name>
</gene>
<dbReference type="Proteomes" id="UP000305401">
    <property type="component" value="Unassembled WGS sequence"/>
</dbReference>
<evidence type="ECO:0000313" key="2">
    <source>
        <dbReference type="Proteomes" id="UP000305401"/>
    </source>
</evidence>
<evidence type="ECO:0000313" key="1">
    <source>
        <dbReference type="EMBL" id="THG50754.1"/>
    </source>
</evidence>
<comment type="caution">
    <text evidence="1">The sequence shown here is derived from an EMBL/GenBank/DDBJ whole genome shotgun (WGS) entry which is preliminary data.</text>
</comment>
<name>A0AC61S5E1_9BACT</name>
<sequence>MPSNSKIFSDTLSAPATAPGISTEAAEPAAKPSAATEKAKPEEAADMPAHGDKSIWGIFIMLCLISVIELYSASSREVAAAGVYGPIMRHVFFLTLAFGIIWGLEKVHYKWFFAGAYAFAGISLIMMIYTSVAGDVINGARRSFHLGPMSIQPSEFIKISAVFVIAKVMACSQKAKEVGVHNKAIITGAAVVVVFGALLYPQGLTNTGLLLAIWMAMMTIGGTEYKKLFLIVAIIGTLGYGAHKFQKWQLEKSRMEAALAIADNPGTEGIDLNRSGLREGRLARYNPFAAKYKDSITADNRQEMYSYMAQANGGIIGVFPGNSRETARLPLAFSDYIFAIVLEDIGFVGGMFLLILYLWLLARAGVIARKCHRAFPALLVMGMAVMIVLQALFHMAITTGAFPVSGQPLPLISKGGTSILITAIALGAMLSVSRSAVQNGTRQEVKEELNQLPEELHASNPTQL</sequence>
<reference evidence="1" key="1">
    <citation type="submission" date="2019-04" db="EMBL/GenBank/DDBJ databases">
        <title>Microbes associate with the intestines of laboratory mice.</title>
        <authorList>
            <person name="Navarre W."/>
            <person name="Wong E."/>
            <person name="Huang K.C."/>
            <person name="Tropini C."/>
            <person name="Ng K."/>
            <person name="Yu B."/>
        </authorList>
    </citation>
    <scope>NUCLEOTIDE SEQUENCE</scope>
    <source>
        <strain evidence="1">NM86_A22</strain>
    </source>
</reference>
<accession>A0AC61S5E1</accession>
<protein>
    <submittedName>
        <fullName evidence="1">Uncharacterized protein</fullName>
    </submittedName>
</protein>
<organism evidence="1 2">
    <name type="scientific">Muribaculum caecicola</name>
    <dbReference type="NCBI Taxonomy" id="3038144"/>
    <lineage>
        <taxon>Bacteria</taxon>
        <taxon>Pseudomonadati</taxon>
        <taxon>Bacteroidota</taxon>
        <taxon>Bacteroidia</taxon>
        <taxon>Bacteroidales</taxon>
        <taxon>Muribaculaceae</taxon>
        <taxon>Muribaculum</taxon>
    </lineage>
</organism>
<dbReference type="EMBL" id="SSTG01000067">
    <property type="protein sequence ID" value="THG50754.1"/>
    <property type="molecule type" value="Genomic_DNA"/>
</dbReference>
<keyword evidence="2" id="KW-1185">Reference proteome</keyword>